<evidence type="ECO:0000313" key="3">
    <source>
        <dbReference type="Proteomes" id="UP001232730"/>
    </source>
</evidence>
<proteinExistence type="predicted"/>
<accession>A0A482JTZ3</accession>
<organism evidence="2">
    <name type="scientific">Rat associated smacovirus</name>
    <dbReference type="NCBI Taxonomy" id="2530497"/>
    <lineage>
        <taxon>Viruses</taxon>
        <taxon>Monodnaviria</taxon>
        <taxon>Shotokuvirae</taxon>
        <taxon>Cressdnaviricota</taxon>
        <taxon>Arfiviricetes</taxon>
        <taxon>Cremevirales</taxon>
        <taxon>Smacoviridae</taxon>
    </lineage>
</organism>
<protein>
    <submittedName>
        <fullName evidence="2">Capsid protein</fullName>
    </submittedName>
</protein>
<gene>
    <name evidence="2" type="primary">CP</name>
</gene>
<dbReference type="EMBL" id="MH500351">
    <property type="protein sequence ID" value="QBP37185.1"/>
    <property type="molecule type" value="Genomic_DNA"/>
</dbReference>
<dbReference type="EMBL" id="MH500349">
    <property type="protein sequence ID" value="QBP37183.1"/>
    <property type="molecule type" value="Genomic_DNA"/>
</dbReference>
<keyword evidence="3" id="KW-1185">Reference proteome</keyword>
<dbReference type="InterPro" id="IPR057000">
    <property type="entry name" value="Smaco_capsid"/>
</dbReference>
<evidence type="ECO:0000313" key="2">
    <source>
        <dbReference type="EMBL" id="QBP37185.1"/>
    </source>
</evidence>
<dbReference type="Proteomes" id="UP001232730">
    <property type="component" value="Segment"/>
</dbReference>
<sequence length="337" mass="36863">MEVLTMVMVRVSETYDLSTKVGKMGIVGIHTPQSDLVTRHYAGLVQNYKFARFVSCDVSLACASMLPADPLQIGVEAGSIAPQDMFNPILYRAVSNESMNALLGYLEGVGSLDAQVDKNSVVDINSTNFVDGSTQIDQFDMYYGLLSNTDGWKKAMPQAGLRMKGLFPMCFQVLANTAQPSRFGVGNAVSDVSVPTSSNDPTTIGTITSQMFRGHGMRMPRFPTLTWVNKANADVFLSGDIYNAESTLRMSRFAAYVGLIVLPPATLNQLYYRMKVTWTIEFSELRSMSEVLDWKSLANLGDASYATDYAAQSKSMTSIEGMVDTSSADIHKVMEGI</sequence>
<reference evidence="2" key="1">
    <citation type="submission" date="2018-06" db="EMBL/GenBank/DDBJ databases">
        <title>CRESS-DNA (Smacoviridae) genomes identified in human, pigs, wild boar, rats and goat.</title>
        <authorList>
            <person name="Ashworth J.L."/>
        </authorList>
    </citation>
    <scope>NUCLEOTIDE SEQUENCE</scope>
    <source>
        <strain evidence="2">22084x7_5031</strain>
        <strain evidence="1">22084x8_1043</strain>
    </source>
</reference>
<dbReference type="Pfam" id="PF23784">
    <property type="entry name" value="Smaco_capsid"/>
    <property type="match status" value="1"/>
</dbReference>
<name>A0A482JTZ3_9VIRU</name>
<evidence type="ECO:0000313" key="1">
    <source>
        <dbReference type="EMBL" id="QBP37183.1"/>
    </source>
</evidence>